<dbReference type="GO" id="GO:0016740">
    <property type="term" value="F:transferase activity"/>
    <property type="evidence" value="ECO:0007669"/>
    <property type="project" value="UniProtKB-KW"/>
</dbReference>
<feature type="region of interest" description="Disordered" evidence="1">
    <location>
        <begin position="255"/>
        <end position="300"/>
    </location>
</feature>
<accession>A0AA96UY28</accession>
<sequence>MDIQKILEQYRRGEIDLTDAEESIRSMGFLSVSDVARVDTFRCRRTGVPEAILAEGKADSDLVKIVRAHVDAVGRVLVTRLSPPQVQLLESEFPNCIQMSRAQTICVVHSKDKTEPPKDGGTVAIISAGTVDIKVAEEAKMTAEEMGCKTIEIYDVGVAGYHRLILEMEKLREAKPDAIVVAAGREGTLPTVVAGIIDAPVIGLPVSSGYGAGANGEAALLSMLQSCSVISVVNIDAGFVAGAYAARIANRMQAARGGSNDGSSNSSSNSSSNKSHNNKNNNTENRKNKCGSITNESDLF</sequence>
<keyword evidence="4" id="KW-1185">Reference proteome</keyword>
<dbReference type="GeneID" id="85194424"/>
<dbReference type="GO" id="GO:0016787">
    <property type="term" value="F:hydrolase activity"/>
    <property type="evidence" value="ECO:0007669"/>
    <property type="project" value="InterPro"/>
</dbReference>
<gene>
    <name evidence="3" type="primary">larB</name>
    <name evidence="3" type="ORF">MmiHf6_00060</name>
</gene>
<dbReference type="Proteomes" id="UP001302978">
    <property type="component" value="Chromosome"/>
</dbReference>
<evidence type="ECO:0000256" key="1">
    <source>
        <dbReference type="SAM" id="MobiDB-lite"/>
    </source>
</evidence>
<dbReference type="EMBL" id="CP131059">
    <property type="protein sequence ID" value="WNY22721.1"/>
    <property type="molecule type" value="Genomic_DNA"/>
</dbReference>
<feature type="compositionally biased region" description="Low complexity" evidence="1">
    <location>
        <begin position="261"/>
        <end position="283"/>
    </location>
</feature>
<feature type="compositionally biased region" description="Polar residues" evidence="1">
    <location>
        <begin position="291"/>
        <end position="300"/>
    </location>
</feature>
<dbReference type="AlphaFoldDB" id="A0AA96UY28"/>
<dbReference type="InterPro" id="IPR000031">
    <property type="entry name" value="PurE_dom"/>
</dbReference>
<dbReference type="InterPro" id="IPR039476">
    <property type="entry name" value="P2CMN_synthase_LarB"/>
</dbReference>
<name>A0AA96UY28_9EURY</name>
<protein>
    <submittedName>
        <fullName evidence="3">Pyridinium-3,5-biscarboxylic acid mononucleotide synthase</fullName>
        <ecNumber evidence="3">2.5.1.143</ecNumber>
    </submittedName>
</protein>
<dbReference type="Gene3D" id="3.40.50.1970">
    <property type="match status" value="1"/>
</dbReference>
<reference evidence="3 4" key="1">
    <citation type="submission" date="2023-07" db="EMBL/GenBank/DDBJ databases">
        <title>Closed genoem sequence of Methanomicrococcus sp. Hf6.</title>
        <authorList>
            <person name="Poehlein A."/>
            <person name="Protasov E."/>
            <person name="Platt K."/>
            <person name="Reeh H."/>
            <person name="Daniel R."/>
            <person name="Brune A."/>
        </authorList>
    </citation>
    <scope>NUCLEOTIDE SEQUENCE [LARGE SCALE GENOMIC DNA]</scope>
    <source>
        <strain evidence="3 4">Hf6</strain>
    </source>
</reference>
<dbReference type="NCBIfam" id="NF033503">
    <property type="entry name" value="LarB"/>
    <property type="match status" value="1"/>
</dbReference>
<dbReference type="EC" id="2.5.1.143" evidence="3"/>
<proteinExistence type="predicted"/>
<dbReference type="Pfam" id="PF00731">
    <property type="entry name" value="AIRC"/>
    <property type="match status" value="1"/>
</dbReference>
<evidence type="ECO:0000259" key="2">
    <source>
        <dbReference type="SMART" id="SM01001"/>
    </source>
</evidence>
<evidence type="ECO:0000313" key="3">
    <source>
        <dbReference type="EMBL" id="WNY22721.1"/>
    </source>
</evidence>
<evidence type="ECO:0000313" key="4">
    <source>
        <dbReference type="Proteomes" id="UP001302978"/>
    </source>
</evidence>
<dbReference type="PANTHER" id="PTHR43064:SF1">
    <property type="entry name" value="SLL1489 PROTEIN"/>
    <property type="match status" value="1"/>
</dbReference>
<dbReference type="RefSeq" id="WP_316557681.1">
    <property type="nucleotide sequence ID" value="NZ_CP131059.1"/>
</dbReference>
<feature type="domain" description="PurE" evidence="2">
    <location>
        <begin position="121"/>
        <end position="255"/>
    </location>
</feature>
<dbReference type="PANTHER" id="PTHR43064">
    <property type="entry name" value="PHOSPHORIBOSYLAMINOIMIDAZOLE CARBOXYLASE-RELATED"/>
    <property type="match status" value="1"/>
</dbReference>
<dbReference type="SMART" id="SM01001">
    <property type="entry name" value="AIRC"/>
    <property type="match status" value="1"/>
</dbReference>
<dbReference type="SUPFAM" id="SSF52255">
    <property type="entry name" value="N5-CAIR mutase (phosphoribosylaminoimidazole carboxylase, PurE)"/>
    <property type="match status" value="1"/>
</dbReference>
<keyword evidence="3" id="KW-0808">Transferase</keyword>
<organism evidence="3 4">
    <name type="scientific">Methanimicrococcus hongohii</name>
    <dbReference type="NCBI Taxonomy" id="3028295"/>
    <lineage>
        <taxon>Archaea</taxon>
        <taxon>Methanobacteriati</taxon>
        <taxon>Methanobacteriota</taxon>
        <taxon>Stenosarchaea group</taxon>
        <taxon>Methanomicrobia</taxon>
        <taxon>Methanosarcinales</taxon>
        <taxon>Methanosarcinaceae</taxon>
        <taxon>Methanimicrococcus</taxon>
    </lineage>
</organism>
<dbReference type="GO" id="GO:0006189">
    <property type="term" value="P:'de novo' IMP biosynthetic process"/>
    <property type="evidence" value="ECO:0007669"/>
    <property type="project" value="InterPro"/>
</dbReference>
<dbReference type="KEGG" id="mehf:MmiHf6_00060"/>